<dbReference type="GO" id="GO:0005634">
    <property type="term" value="C:nucleus"/>
    <property type="evidence" value="ECO:0007669"/>
    <property type="project" value="UniProtKB-SubCell"/>
</dbReference>
<evidence type="ECO:0000256" key="1">
    <source>
        <dbReference type="ARBA" id="ARBA00004123"/>
    </source>
</evidence>
<name>A0AAP0BTP8_9ASPA</name>
<dbReference type="GO" id="GO:0003700">
    <property type="term" value="F:DNA-binding transcription factor activity"/>
    <property type="evidence" value="ECO:0007669"/>
    <property type="project" value="InterPro"/>
</dbReference>
<dbReference type="AlphaFoldDB" id="A0AAP0BTP8"/>
<dbReference type="Gene3D" id="4.10.280.10">
    <property type="entry name" value="Helix-loop-helix DNA-binding domain"/>
    <property type="match status" value="1"/>
</dbReference>
<dbReference type="InterPro" id="IPR045843">
    <property type="entry name" value="IND-like"/>
</dbReference>
<evidence type="ECO:0000313" key="8">
    <source>
        <dbReference type="EMBL" id="KAK8950836.1"/>
    </source>
</evidence>
<dbReference type="GO" id="GO:0046983">
    <property type="term" value="F:protein dimerization activity"/>
    <property type="evidence" value="ECO:0007669"/>
    <property type="project" value="InterPro"/>
</dbReference>
<dbReference type="InterPro" id="IPR045239">
    <property type="entry name" value="bHLH95_bHLH"/>
</dbReference>
<evidence type="ECO:0000256" key="4">
    <source>
        <dbReference type="ARBA" id="ARBA00023163"/>
    </source>
</evidence>
<dbReference type="Proteomes" id="UP001418222">
    <property type="component" value="Unassembled WGS sequence"/>
</dbReference>
<evidence type="ECO:0000259" key="7">
    <source>
        <dbReference type="PROSITE" id="PS50888"/>
    </source>
</evidence>
<evidence type="ECO:0000256" key="2">
    <source>
        <dbReference type="ARBA" id="ARBA00005510"/>
    </source>
</evidence>
<comment type="caution">
    <text evidence="8">The sequence shown here is derived from an EMBL/GenBank/DDBJ whole genome shotgun (WGS) entry which is preliminary data.</text>
</comment>
<dbReference type="InterPro" id="IPR011598">
    <property type="entry name" value="bHLH_dom"/>
</dbReference>
<evidence type="ECO:0000256" key="3">
    <source>
        <dbReference type="ARBA" id="ARBA00023015"/>
    </source>
</evidence>
<dbReference type="PROSITE" id="PS50888">
    <property type="entry name" value="BHLH"/>
    <property type="match status" value="1"/>
</dbReference>
<reference evidence="8 9" key="1">
    <citation type="journal article" date="2022" name="Nat. Plants">
        <title>Genomes of leafy and leafless Platanthera orchids illuminate the evolution of mycoheterotrophy.</title>
        <authorList>
            <person name="Li M.H."/>
            <person name="Liu K.W."/>
            <person name="Li Z."/>
            <person name="Lu H.C."/>
            <person name="Ye Q.L."/>
            <person name="Zhang D."/>
            <person name="Wang J.Y."/>
            <person name="Li Y.F."/>
            <person name="Zhong Z.M."/>
            <person name="Liu X."/>
            <person name="Yu X."/>
            <person name="Liu D.K."/>
            <person name="Tu X.D."/>
            <person name="Liu B."/>
            <person name="Hao Y."/>
            <person name="Liao X.Y."/>
            <person name="Jiang Y.T."/>
            <person name="Sun W.H."/>
            <person name="Chen J."/>
            <person name="Chen Y.Q."/>
            <person name="Ai Y."/>
            <person name="Zhai J.W."/>
            <person name="Wu S.S."/>
            <person name="Zhou Z."/>
            <person name="Hsiao Y.Y."/>
            <person name="Wu W.L."/>
            <person name="Chen Y.Y."/>
            <person name="Lin Y.F."/>
            <person name="Hsu J.L."/>
            <person name="Li C.Y."/>
            <person name="Wang Z.W."/>
            <person name="Zhao X."/>
            <person name="Zhong W.Y."/>
            <person name="Ma X.K."/>
            <person name="Ma L."/>
            <person name="Huang J."/>
            <person name="Chen G.Z."/>
            <person name="Huang M.Z."/>
            <person name="Huang L."/>
            <person name="Peng D.H."/>
            <person name="Luo Y.B."/>
            <person name="Zou S.Q."/>
            <person name="Chen S.P."/>
            <person name="Lan S."/>
            <person name="Tsai W.C."/>
            <person name="Van de Peer Y."/>
            <person name="Liu Z.J."/>
        </authorList>
    </citation>
    <scope>NUCLEOTIDE SEQUENCE [LARGE SCALE GENOMIC DNA]</scope>
    <source>
        <strain evidence="8">Lor287</strain>
    </source>
</reference>
<evidence type="ECO:0000256" key="6">
    <source>
        <dbReference type="SAM" id="MobiDB-lite"/>
    </source>
</evidence>
<dbReference type="Pfam" id="PF00010">
    <property type="entry name" value="HLH"/>
    <property type="match status" value="1"/>
</dbReference>
<feature type="region of interest" description="Disordered" evidence="6">
    <location>
        <begin position="1"/>
        <end position="36"/>
    </location>
</feature>
<comment type="subcellular location">
    <subcellularLocation>
        <location evidence="1">Nucleus</location>
    </subcellularLocation>
</comment>
<dbReference type="PANTHER" id="PTHR45914">
    <property type="entry name" value="TRANSCRIPTION FACTOR HEC3-RELATED"/>
    <property type="match status" value="1"/>
</dbReference>
<dbReference type="CDD" id="cd11393">
    <property type="entry name" value="bHLH_AtbHLH_like"/>
    <property type="match status" value="1"/>
</dbReference>
<feature type="compositionally biased region" description="Gly residues" evidence="6">
    <location>
        <begin position="11"/>
        <end position="23"/>
    </location>
</feature>
<dbReference type="SMART" id="SM00353">
    <property type="entry name" value="HLH"/>
    <property type="match status" value="1"/>
</dbReference>
<evidence type="ECO:0000313" key="9">
    <source>
        <dbReference type="Proteomes" id="UP001418222"/>
    </source>
</evidence>
<dbReference type="SUPFAM" id="SSF47459">
    <property type="entry name" value="HLH, helix-loop-helix DNA-binding domain"/>
    <property type="match status" value="1"/>
</dbReference>
<keyword evidence="3" id="KW-0805">Transcription regulation</keyword>
<dbReference type="InterPro" id="IPR036638">
    <property type="entry name" value="HLH_DNA-bd_sf"/>
</dbReference>
<protein>
    <submittedName>
        <fullName evidence="8">Transcription factor bHLH53</fullName>
    </submittedName>
</protein>
<evidence type="ECO:0000256" key="5">
    <source>
        <dbReference type="ARBA" id="ARBA00023242"/>
    </source>
</evidence>
<comment type="similarity">
    <text evidence="2">Belongs to the bHLH protein family.</text>
</comment>
<dbReference type="EMBL" id="JBBWWQ010000003">
    <property type="protein sequence ID" value="KAK8950836.1"/>
    <property type="molecule type" value="Genomic_DNA"/>
</dbReference>
<organism evidence="8 9">
    <name type="scientific">Platanthera zijinensis</name>
    <dbReference type="NCBI Taxonomy" id="2320716"/>
    <lineage>
        <taxon>Eukaryota</taxon>
        <taxon>Viridiplantae</taxon>
        <taxon>Streptophyta</taxon>
        <taxon>Embryophyta</taxon>
        <taxon>Tracheophyta</taxon>
        <taxon>Spermatophyta</taxon>
        <taxon>Magnoliopsida</taxon>
        <taxon>Liliopsida</taxon>
        <taxon>Asparagales</taxon>
        <taxon>Orchidaceae</taxon>
        <taxon>Orchidoideae</taxon>
        <taxon>Orchideae</taxon>
        <taxon>Orchidinae</taxon>
        <taxon>Platanthera</taxon>
    </lineage>
</organism>
<sequence>MPATPSALRSSGGGGGGGEGGSGLSVPSAAARERRKQISEKMQELGRLIPGGGKMSTAELLLAGQKYVQYLPAQISILELDKCDKISPFYVFSYQLINY</sequence>
<keyword evidence="9" id="KW-1185">Reference proteome</keyword>
<gene>
    <name evidence="8" type="primary">BHLH53</name>
    <name evidence="8" type="ORF">KSP39_PZI004665</name>
</gene>
<feature type="domain" description="BHLH" evidence="7">
    <location>
        <begin position="22"/>
        <end position="71"/>
    </location>
</feature>
<keyword evidence="4" id="KW-0804">Transcription</keyword>
<accession>A0AAP0BTP8</accession>
<proteinExistence type="inferred from homology"/>
<keyword evidence="5" id="KW-0539">Nucleus</keyword>